<evidence type="ECO:0000313" key="5">
    <source>
        <dbReference type="EMBL" id="AIH04554.1"/>
    </source>
</evidence>
<dbReference type="Gene3D" id="3.40.1280.10">
    <property type="match status" value="1"/>
</dbReference>
<keyword evidence="2" id="KW-0489">Methyltransferase</keyword>
<proteinExistence type="inferred from homology"/>
<name>A0A075WTG5_9BACT</name>
<reference evidence="5 6" key="1">
    <citation type="journal article" date="2015" name="Genome Announc.">
        <title>Genome Sequence of a Sulfate-Reducing Thermophilic Bacterium, Thermodesulfobacterium commune DSM 2178T (Phylum Thermodesulfobacteria).</title>
        <authorList>
            <person name="Bhatnagar S."/>
            <person name="Badger J.H."/>
            <person name="Madupu R."/>
            <person name="Khouri H.M."/>
            <person name="O'Connor E.M."/>
            <person name="Robb F.T."/>
            <person name="Ward N.L."/>
            <person name="Eisen J.A."/>
        </authorList>
    </citation>
    <scope>NUCLEOTIDE SEQUENCE [LARGE SCALE GENOMIC DNA]</scope>
    <source>
        <strain evidence="5 6">DSM 2178</strain>
    </source>
</reference>
<dbReference type="GO" id="GO:0005737">
    <property type="term" value="C:cytoplasm"/>
    <property type="evidence" value="ECO:0007669"/>
    <property type="project" value="UniProtKB-ARBA"/>
</dbReference>
<keyword evidence="3" id="KW-0808">Transferase</keyword>
<protein>
    <recommendedName>
        <fullName evidence="4">RNA 2-O ribose methyltransferase substrate binding domain-containing protein</fullName>
    </recommendedName>
</protein>
<dbReference type="InterPro" id="IPR053888">
    <property type="entry name" value="MRM3-like_sub_bind"/>
</dbReference>
<dbReference type="PANTHER" id="PTHR43191">
    <property type="entry name" value="RRNA METHYLTRANSFERASE 3"/>
    <property type="match status" value="1"/>
</dbReference>
<dbReference type="OrthoDB" id="9785673at2"/>
<dbReference type="AlphaFoldDB" id="A0A075WTG5"/>
<dbReference type="InterPro" id="IPR029026">
    <property type="entry name" value="tRNA_m1G_MTases_N"/>
</dbReference>
<dbReference type="InterPro" id="IPR001537">
    <property type="entry name" value="SpoU_MeTrfase"/>
</dbReference>
<dbReference type="STRING" id="289377.HL41_07605"/>
<dbReference type="SUPFAM" id="SSF55315">
    <property type="entry name" value="L30e-like"/>
    <property type="match status" value="1"/>
</dbReference>
<dbReference type="CDD" id="cd18095">
    <property type="entry name" value="SpoU-like_rRNA-MTase"/>
    <property type="match status" value="1"/>
</dbReference>
<feature type="domain" description="RNA 2-O ribose methyltransferase substrate binding" evidence="4">
    <location>
        <begin position="31"/>
        <end position="106"/>
    </location>
</feature>
<dbReference type="InterPro" id="IPR013123">
    <property type="entry name" value="SpoU_subst-bd"/>
</dbReference>
<keyword evidence="6" id="KW-1185">Reference proteome</keyword>
<evidence type="ECO:0000256" key="3">
    <source>
        <dbReference type="ARBA" id="ARBA00022679"/>
    </source>
</evidence>
<gene>
    <name evidence="5" type="ORF">HL41_07605</name>
</gene>
<dbReference type="HOGENOM" id="CLU_021322_3_2_0"/>
<dbReference type="Proteomes" id="UP000028481">
    <property type="component" value="Chromosome"/>
</dbReference>
<dbReference type="EMBL" id="CP008796">
    <property type="protein sequence ID" value="AIH04554.1"/>
    <property type="molecule type" value="Genomic_DNA"/>
</dbReference>
<dbReference type="SMART" id="SM00967">
    <property type="entry name" value="SpoU_sub_bind"/>
    <property type="match status" value="1"/>
</dbReference>
<dbReference type="eggNOG" id="COG0566">
    <property type="taxonomic scope" value="Bacteria"/>
</dbReference>
<dbReference type="InterPro" id="IPR029064">
    <property type="entry name" value="Ribosomal_eL30-like_sf"/>
</dbReference>
<dbReference type="InterPro" id="IPR051259">
    <property type="entry name" value="rRNA_Methyltransferase"/>
</dbReference>
<dbReference type="KEGG" id="tcm:HL41_07605"/>
<dbReference type="InterPro" id="IPR029028">
    <property type="entry name" value="Alpha/beta_knot_MTases"/>
</dbReference>
<evidence type="ECO:0000259" key="4">
    <source>
        <dbReference type="SMART" id="SM00967"/>
    </source>
</evidence>
<dbReference type="RefSeq" id="WP_038060467.1">
    <property type="nucleotide sequence ID" value="NZ_CP008796.1"/>
</dbReference>
<evidence type="ECO:0000256" key="1">
    <source>
        <dbReference type="ARBA" id="ARBA00007228"/>
    </source>
</evidence>
<dbReference type="PANTHER" id="PTHR43191:SF2">
    <property type="entry name" value="RRNA METHYLTRANSFERASE 3, MITOCHONDRIAL"/>
    <property type="match status" value="1"/>
</dbReference>
<sequence>MKIISSRSNPTFKFLKALKEPKGRKEHQAFLVEGVSFVRELLDQERDKVLWVVLEKRSLTKLEPLLKKAEEAKIPILVLEETLFKELVASETPQGVLAVVKFPIFEDLPERLESTPCCVVVLEEIQDPSNVGAIIRTAAAVGVACVFYTRGTADPFSPKAVRASAGAVLNVPLIKVERFIELAENLKRRGFRLTATVVKGGEDLFSFSFPPKTALLFGNEAKGLSKEGMAASKYRLTIPIVGKVESLNVAVAAGIVLYQWLKDRLNVVKP</sequence>
<dbReference type="GO" id="GO:0003723">
    <property type="term" value="F:RNA binding"/>
    <property type="evidence" value="ECO:0007669"/>
    <property type="project" value="InterPro"/>
</dbReference>
<evidence type="ECO:0000313" key="6">
    <source>
        <dbReference type="Proteomes" id="UP000028481"/>
    </source>
</evidence>
<dbReference type="GO" id="GO:0032259">
    <property type="term" value="P:methylation"/>
    <property type="evidence" value="ECO:0007669"/>
    <property type="project" value="UniProtKB-KW"/>
</dbReference>
<dbReference type="Pfam" id="PF22435">
    <property type="entry name" value="MRM3-like_sub_bind"/>
    <property type="match status" value="1"/>
</dbReference>
<dbReference type="GO" id="GO:0006396">
    <property type="term" value="P:RNA processing"/>
    <property type="evidence" value="ECO:0007669"/>
    <property type="project" value="InterPro"/>
</dbReference>
<comment type="similarity">
    <text evidence="1">Belongs to the class IV-like SAM-binding methyltransferase superfamily. RNA methyltransferase TrmH family.</text>
</comment>
<dbReference type="PaxDb" id="289377-HL41_07605"/>
<organism evidence="5 6">
    <name type="scientific">Thermodesulfobacterium commune DSM 2178</name>
    <dbReference type="NCBI Taxonomy" id="289377"/>
    <lineage>
        <taxon>Bacteria</taxon>
        <taxon>Pseudomonadati</taxon>
        <taxon>Thermodesulfobacteriota</taxon>
        <taxon>Thermodesulfobacteria</taxon>
        <taxon>Thermodesulfobacteriales</taxon>
        <taxon>Thermodesulfobacteriaceae</taxon>
        <taxon>Thermodesulfobacterium</taxon>
    </lineage>
</organism>
<accession>A0A075WTG5</accession>
<evidence type="ECO:0000256" key="2">
    <source>
        <dbReference type="ARBA" id="ARBA00022603"/>
    </source>
</evidence>
<dbReference type="GO" id="GO:0008173">
    <property type="term" value="F:RNA methyltransferase activity"/>
    <property type="evidence" value="ECO:0007669"/>
    <property type="project" value="InterPro"/>
</dbReference>
<dbReference type="SUPFAM" id="SSF75217">
    <property type="entry name" value="alpha/beta knot"/>
    <property type="match status" value="1"/>
</dbReference>
<dbReference type="Pfam" id="PF00588">
    <property type="entry name" value="SpoU_methylase"/>
    <property type="match status" value="1"/>
</dbReference>
<dbReference type="Gene3D" id="3.30.1330.30">
    <property type="match status" value="1"/>
</dbReference>